<sequence length="130" mass="14149">MALAWSILSAVVPWVLLDPELLDSGVALYRLAGSGEDRKAQGTRISNVPKETSSIRPNSKALWPSAPRDVHCARKKLKSRGWVRTARVVDTAVSRGHDALRSPPATMSNEHSAFHSLIALIGVACLWKDV</sequence>
<evidence type="ECO:0008006" key="5">
    <source>
        <dbReference type="Google" id="ProtNLM"/>
    </source>
</evidence>
<gene>
    <name evidence="3" type="ORF">BD289DRAFT_53570</name>
</gene>
<dbReference type="EMBL" id="KZ678518">
    <property type="protein sequence ID" value="PSR80851.1"/>
    <property type="molecule type" value="Genomic_DNA"/>
</dbReference>
<organism evidence="3 4">
    <name type="scientific">Coniella lustricola</name>
    <dbReference type="NCBI Taxonomy" id="2025994"/>
    <lineage>
        <taxon>Eukaryota</taxon>
        <taxon>Fungi</taxon>
        <taxon>Dikarya</taxon>
        <taxon>Ascomycota</taxon>
        <taxon>Pezizomycotina</taxon>
        <taxon>Sordariomycetes</taxon>
        <taxon>Sordariomycetidae</taxon>
        <taxon>Diaporthales</taxon>
        <taxon>Schizoparmaceae</taxon>
        <taxon>Coniella</taxon>
    </lineage>
</organism>
<dbReference type="Proteomes" id="UP000241462">
    <property type="component" value="Unassembled WGS sequence"/>
</dbReference>
<evidence type="ECO:0000313" key="4">
    <source>
        <dbReference type="Proteomes" id="UP000241462"/>
    </source>
</evidence>
<keyword evidence="2" id="KW-0732">Signal</keyword>
<dbReference type="AlphaFoldDB" id="A0A2T3A118"/>
<evidence type="ECO:0000256" key="2">
    <source>
        <dbReference type="SAM" id="SignalP"/>
    </source>
</evidence>
<keyword evidence="4" id="KW-1185">Reference proteome</keyword>
<reference evidence="3 4" key="1">
    <citation type="journal article" date="2018" name="Mycol. Prog.">
        <title>Coniella lustricola, a new species from submerged detritus.</title>
        <authorList>
            <person name="Raudabaugh D.B."/>
            <person name="Iturriaga T."/>
            <person name="Carver A."/>
            <person name="Mondo S."/>
            <person name="Pangilinan J."/>
            <person name="Lipzen A."/>
            <person name="He G."/>
            <person name="Amirebrahimi M."/>
            <person name="Grigoriev I.V."/>
            <person name="Miller A.N."/>
        </authorList>
    </citation>
    <scope>NUCLEOTIDE SEQUENCE [LARGE SCALE GENOMIC DNA]</scope>
    <source>
        <strain evidence="3 4">B22-T-1</strain>
    </source>
</reference>
<dbReference type="InParanoid" id="A0A2T3A118"/>
<proteinExistence type="predicted"/>
<protein>
    <recommendedName>
        <fullName evidence="5">Secreted protein</fullName>
    </recommendedName>
</protein>
<accession>A0A2T3A118</accession>
<evidence type="ECO:0000313" key="3">
    <source>
        <dbReference type="EMBL" id="PSR80851.1"/>
    </source>
</evidence>
<name>A0A2T3A118_9PEZI</name>
<feature type="chain" id="PRO_5015597603" description="Secreted protein" evidence="2">
    <location>
        <begin position="18"/>
        <end position="130"/>
    </location>
</feature>
<evidence type="ECO:0000256" key="1">
    <source>
        <dbReference type="SAM" id="MobiDB-lite"/>
    </source>
</evidence>
<feature type="compositionally biased region" description="Polar residues" evidence="1">
    <location>
        <begin position="43"/>
        <end position="57"/>
    </location>
</feature>
<feature type="signal peptide" evidence="2">
    <location>
        <begin position="1"/>
        <end position="17"/>
    </location>
</feature>
<feature type="region of interest" description="Disordered" evidence="1">
    <location>
        <begin position="36"/>
        <end position="61"/>
    </location>
</feature>